<sequence>SLVDDPSGDDSLSLEEQDRERQRLFGILERLVKWENSNNPDVLAAARAEIDRCFPDGPPPILDPFGGGGAIPLEAQRLGLTALSGDLNPVAVLIQKAMIEIPPRFAGRPPVHADIDTDLTTWQRAQGLAADVEAYGQWMRDEAERRIGHLYPDATGPNGEKLTPIAWIWARTVESPDPTWNGHVPLVASWTLSNKKGKPKVWIEPVINRATQTITYEIRTGGEPSHERTVDRGNGTCIATGSAIPGDYIKAQSRSGLMGQQLIAVVGEGQSGRGYYTPSDRDSEAAHSGEPPWKPEGRNPEKLTGGTVFIYGLDEWWKLFTPRQLTALTTFSDLLSEVRERVIADAAAS</sequence>
<feature type="non-terminal residue" evidence="2">
    <location>
        <position position="1"/>
    </location>
</feature>
<evidence type="ECO:0008006" key="3">
    <source>
        <dbReference type="Google" id="ProtNLM"/>
    </source>
</evidence>
<feature type="non-terminal residue" evidence="2">
    <location>
        <position position="349"/>
    </location>
</feature>
<evidence type="ECO:0000256" key="1">
    <source>
        <dbReference type="SAM" id="MobiDB-lite"/>
    </source>
</evidence>
<dbReference type="AlphaFoldDB" id="A0A382J8I8"/>
<name>A0A382J8I8_9ZZZZ</name>
<proteinExistence type="predicted"/>
<feature type="region of interest" description="Disordered" evidence="1">
    <location>
        <begin position="273"/>
        <end position="301"/>
    </location>
</feature>
<accession>A0A382J8I8</accession>
<organism evidence="2">
    <name type="scientific">marine metagenome</name>
    <dbReference type="NCBI Taxonomy" id="408172"/>
    <lineage>
        <taxon>unclassified sequences</taxon>
        <taxon>metagenomes</taxon>
        <taxon>ecological metagenomes</taxon>
    </lineage>
</organism>
<dbReference type="EMBL" id="UINC01072452">
    <property type="protein sequence ID" value="SVC08098.1"/>
    <property type="molecule type" value="Genomic_DNA"/>
</dbReference>
<reference evidence="2" key="1">
    <citation type="submission" date="2018-05" db="EMBL/GenBank/DDBJ databases">
        <authorList>
            <person name="Lanie J.A."/>
            <person name="Ng W.-L."/>
            <person name="Kazmierczak K.M."/>
            <person name="Andrzejewski T.M."/>
            <person name="Davidsen T.M."/>
            <person name="Wayne K.J."/>
            <person name="Tettelin H."/>
            <person name="Glass J.I."/>
            <person name="Rusch D."/>
            <person name="Podicherti R."/>
            <person name="Tsui H.-C.T."/>
            <person name="Winkler M.E."/>
        </authorList>
    </citation>
    <scope>NUCLEOTIDE SEQUENCE</scope>
</reference>
<gene>
    <name evidence="2" type="ORF">METZ01_LOCUS260952</name>
</gene>
<protein>
    <recommendedName>
        <fullName evidence="3">DUF1156 domain-containing protein</fullName>
    </recommendedName>
</protein>
<dbReference type="SUPFAM" id="SSF53335">
    <property type="entry name" value="S-adenosyl-L-methionine-dependent methyltransferases"/>
    <property type="match status" value="1"/>
</dbReference>
<evidence type="ECO:0000313" key="2">
    <source>
        <dbReference type="EMBL" id="SVC08098.1"/>
    </source>
</evidence>
<feature type="compositionally biased region" description="Basic and acidic residues" evidence="1">
    <location>
        <begin position="279"/>
        <end position="301"/>
    </location>
</feature>
<dbReference type="InterPro" id="IPR029063">
    <property type="entry name" value="SAM-dependent_MTases_sf"/>
</dbReference>